<dbReference type="Pfam" id="PF00326">
    <property type="entry name" value="Peptidase_S9"/>
    <property type="match status" value="1"/>
</dbReference>
<dbReference type="GO" id="GO:0006508">
    <property type="term" value="P:proteolysis"/>
    <property type="evidence" value="ECO:0007669"/>
    <property type="project" value="InterPro"/>
</dbReference>
<dbReference type="SUPFAM" id="SSF53474">
    <property type="entry name" value="alpha/beta-Hydrolases"/>
    <property type="match status" value="1"/>
</dbReference>
<organism evidence="7 8">
    <name type="scientific">Calocera viscosa (strain TUFC12733)</name>
    <dbReference type="NCBI Taxonomy" id="1330018"/>
    <lineage>
        <taxon>Eukaryota</taxon>
        <taxon>Fungi</taxon>
        <taxon>Dikarya</taxon>
        <taxon>Basidiomycota</taxon>
        <taxon>Agaricomycotina</taxon>
        <taxon>Dacrymycetes</taxon>
        <taxon>Dacrymycetales</taxon>
        <taxon>Dacrymycetaceae</taxon>
        <taxon>Calocera</taxon>
    </lineage>
</organism>
<feature type="domain" description="Peptidase S9 prolyl oligopeptidase catalytic" evidence="6">
    <location>
        <begin position="463"/>
        <end position="670"/>
    </location>
</feature>
<dbReference type="PANTHER" id="PTHR42776:SF27">
    <property type="entry name" value="DIPEPTIDYL PEPTIDASE FAMILY MEMBER 6"/>
    <property type="match status" value="1"/>
</dbReference>
<dbReference type="Gene3D" id="2.120.10.30">
    <property type="entry name" value="TolB, C-terminal domain"/>
    <property type="match status" value="1"/>
</dbReference>
<protein>
    <recommendedName>
        <fullName evidence="4">Dipeptidyl-peptidase V</fullName>
    </recommendedName>
</protein>
<keyword evidence="3" id="KW-0720">Serine protease</keyword>
<keyword evidence="2 7" id="KW-0378">Hydrolase</keyword>
<evidence type="ECO:0000313" key="7">
    <source>
        <dbReference type="EMBL" id="KZO90220.1"/>
    </source>
</evidence>
<keyword evidence="8" id="KW-1185">Reference proteome</keyword>
<dbReference type="PANTHER" id="PTHR42776">
    <property type="entry name" value="SERINE PEPTIDASE S9 FAMILY MEMBER"/>
    <property type="match status" value="1"/>
</dbReference>
<evidence type="ECO:0000256" key="4">
    <source>
        <dbReference type="ARBA" id="ARBA00032829"/>
    </source>
</evidence>
<comment type="similarity">
    <text evidence="1">Belongs to the peptidase S9C family.</text>
</comment>
<evidence type="ECO:0000313" key="8">
    <source>
        <dbReference type="Proteomes" id="UP000076738"/>
    </source>
</evidence>
<dbReference type="InterPro" id="IPR029058">
    <property type="entry name" value="AB_hydrolase_fold"/>
</dbReference>
<dbReference type="Proteomes" id="UP000076738">
    <property type="component" value="Unassembled WGS sequence"/>
</dbReference>
<evidence type="ECO:0000256" key="2">
    <source>
        <dbReference type="ARBA" id="ARBA00022801"/>
    </source>
</evidence>
<dbReference type="EMBL" id="KV417348">
    <property type="protein sequence ID" value="KZO90220.1"/>
    <property type="molecule type" value="Genomic_DNA"/>
</dbReference>
<sequence length="670" mass="74275">MSLDKVITGIASASVIRQVVLSPSATQVIYHLSPQYRLSSQSSDVSSLWISDLSPGSKSRRLTSGEHNDASPTWSTDETEVYFLSDRHEQDGNPGPSAIYALSLKAGGEAYALSSTENKSAVGEFWLSPDGRCIAYTAAREPTEEEKRKEKEKDDPIIFGDRKGNAQLWLLNVATQQVRRLPLGAKDSWHVLSVAWSPDSRDLMVMAQAHPSVEFRESPVAMLRVSVLPTEADKVEEVCTLPRMHSPMLLWPSPNEIALVQSFIPEHLPSSATLFFRPASSQGENQDLWKKYYGDVEDNLGLSDLRDGKTIAAAIAYGVQTRIDLIDSSGSKKALWKPNDEAPTGVHDVKRNKNGEYVIAMVVSSGPRCEPAELWAGLLSVEKLEDGALLKLTEKLSSHNSWADELPRLITEVVTYKAQDGTSLEGVITWLKDKEKKALPTVLFPHGGPYYRDTPSFNIEYYWGREILAFAGYLVLCPQYRGSMGRGHDFARCAHAQMGTHDWTDCYDLLQHAISQGWADKDKLGLAGWSQGGFLTAWGVSQTKDLFKAAMMGSGISDWGALAIECEEPDFLADLAGSWPWSETRVDHKGSPIVHVKGVKTPVLILHGQEDPCVPVAQGIGFHRGLRRASGYPDNHQLVIYPREGHMFTEQKHAEDAMRRMIEHMDAYLK</sequence>
<dbReference type="GO" id="GO:0004252">
    <property type="term" value="F:serine-type endopeptidase activity"/>
    <property type="evidence" value="ECO:0007669"/>
    <property type="project" value="TreeGrafter"/>
</dbReference>
<dbReference type="AlphaFoldDB" id="A0A167G6D9"/>
<name>A0A167G6D9_CALVF</name>
<dbReference type="OrthoDB" id="43744at2759"/>
<proteinExistence type="inferred from homology"/>
<dbReference type="Pfam" id="PF07676">
    <property type="entry name" value="PD40"/>
    <property type="match status" value="1"/>
</dbReference>
<evidence type="ECO:0000256" key="3">
    <source>
        <dbReference type="ARBA" id="ARBA00022825"/>
    </source>
</evidence>
<dbReference type="InterPro" id="IPR011659">
    <property type="entry name" value="WD40"/>
</dbReference>
<evidence type="ECO:0000256" key="1">
    <source>
        <dbReference type="ARBA" id="ARBA00010040"/>
    </source>
</evidence>
<feature type="region of interest" description="Disordered" evidence="5">
    <location>
        <begin position="55"/>
        <end position="75"/>
    </location>
</feature>
<reference evidence="7 8" key="1">
    <citation type="journal article" date="2016" name="Mol. Biol. Evol.">
        <title>Comparative Genomics of Early-Diverging Mushroom-Forming Fungi Provides Insights into the Origins of Lignocellulose Decay Capabilities.</title>
        <authorList>
            <person name="Nagy L.G."/>
            <person name="Riley R."/>
            <person name="Tritt A."/>
            <person name="Adam C."/>
            <person name="Daum C."/>
            <person name="Floudas D."/>
            <person name="Sun H."/>
            <person name="Yadav J.S."/>
            <person name="Pangilinan J."/>
            <person name="Larsson K.H."/>
            <person name="Matsuura K."/>
            <person name="Barry K."/>
            <person name="Labutti K."/>
            <person name="Kuo R."/>
            <person name="Ohm R.A."/>
            <person name="Bhattacharya S.S."/>
            <person name="Shirouzu T."/>
            <person name="Yoshinaga Y."/>
            <person name="Martin F.M."/>
            <person name="Grigoriev I.V."/>
            <person name="Hibbett D.S."/>
        </authorList>
    </citation>
    <scope>NUCLEOTIDE SEQUENCE [LARGE SCALE GENOMIC DNA]</scope>
    <source>
        <strain evidence="7 8">TUFC12733</strain>
    </source>
</reference>
<dbReference type="STRING" id="1330018.A0A167G6D9"/>
<keyword evidence="3" id="KW-0645">Protease</keyword>
<dbReference type="Gene3D" id="3.40.50.1820">
    <property type="entry name" value="alpha/beta hydrolase"/>
    <property type="match status" value="1"/>
</dbReference>
<evidence type="ECO:0000259" key="6">
    <source>
        <dbReference type="Pfam" id="PF00326"/>
    </source>
</evidence>
<gene>
    <name evidence="7" type="ORF">CALVIDRAFT_603127</name>
</gene>
<dbReference type="SUPFAM" id="SSF82171">
    <property type="entry name" value="DPP6 N-terminal domain-like"/>
    <property type="match status" value="1"/>
</dbReference>
<dbReference type="InterPro" id="IPR001375">
    <property type="entry name" value="Peptidase_S9_cat"/>
</dbReference>
<evidence type="ECO:0000256" key="5">
    <source>
        <dbReference type="SAM" id="MobiDB-lite"/>
    </source>
</evidence>
<accession>A0A167G6D9</accession>
<dbReference type="InterPro" id="IPR011042">
    <property type="entry name" value="6-blade_b-propeller_TolB-like"/>
</dbReference>